<dbReference type="InterPro" id="IPR042255">
    <property type="entry name" value="EutC_N"/>
</dbReference>
<evidence type="ECO:0000256" key="4">
    <source>
        <dbReference type="ARBA" id="ARBA00022989"/>
    </source>
</evidence>
<dbReference type="AlphaFoldDB" id="A0AAP9JJ49"/>
<dbReference type="GO" id="GO:0046336">
    <property type="term" value="P:ethanolamine catabolic process"/>
    <property type="evidence" value="ECO:0007669"/>
    <property type="project" value="UniProtKB-UniRule"/>
</dbReference>
<evidence type="ECO:0000256" key="2">
    <source>
        <dbReference type="ARBA" id="ARBA00022628"/>
    </source>
</evidence>
<feature type="transmembrane region" description="Helical" evidence="10">
    <location>
        <begin position="363"/>
        <end position="384"/>
    </location>
</feature>
<comment type="pathway">
    <text evidence="9">Amine and polyamine degradation; ethanolamine degradation.</text>
</comment>
<comment type="subcellular location">
    <subcellularLocation>
        <location evidence="9">Bacterial microcompartment</location>
    </subcellularLocation>
    <subcellularLocation>
        <location evidence="1">Membrane</location>
        <topology evidence="1">Multi-pass membrane protein</topology>
    </subcellularLocation>
</comment>
<organism evidence="11 12">
    <name type="scientific">Gluconobacter thailandicus</name>
    <dbReference type="NCBI Taxonomy" id="257438"/>
    <lineage>
        <taxon>Bacteria</taxon>
        <taxon>Pseudomonadati</taxon>
        <taxon>Pseudomonadota</taxon>
        <taxon>Alphaproteobacteria</taxon>
        <taxon>Acetobacterales</taxon>
        <taxon>Acetobacteraceae</taxon>
        <taxon>Gluconobacter</taxon>
    </lineage>
</organism>
<dbReference type="PANTHER" id="PTHR39330:SF1">
    <property type="entry name" value="ETHANOLAMINE AMMONIA-LYASE SMALL SUBUNIT"/>
    <property type="match status" value="1"/>
</dbReference>
<comment type="cofactor">
    <cofactor evidence="9">
        <name>adenosylcob(III)alamin</name>
        <dbReference type="ChEBI" id="CHEBI:18408"/>
    </cofactor>
    <text evidence="9">Binds between the large and small subunits.</text>
</comment>
<comment type="subunit">
    <text evidence="9">The basic unit is a heterodimer which dimerizes to form tetramers. The heterotetramers trimerize; 6 large subunits form a core ring with 6 small subunits projecting outwards.</text>
</comment>
<evidence type="ECO:0000256" key="8">
    <source>
        <dbReference type="ARBA" id="ARBA00024446"/>
    </source>
</evidence>
<keyword evidence="8 9" id="KW-1283">Bacterial microcompartment</keyword>
<dbReference type="RefSeq" id="WP_148620808.1">
    <property type="nucleotide sequence ID" value="NZ_CP043043.1"/>
</dbReference>
<evidence type="ECO:0000256" key="3">
    <source>
        <dbReference type="ARBA" id="ARBA00022692"/>
    </source>
</evidence>
<dbReference type="GO" id="GO:0009350">
    <property type="term" value="C:ethanolamine ammonia-lyase complex"/>
    <property type="evidence" value="ECO:0007669"/>
    <property type="project" value="UniProtKB-UniRule"/>
</dbReference>
<dbReference type="GO" id="GO:0016020">
    <property type="term" value="C:membrane"/>
    <property type="evidence" value="ECO:0007669"/>
    <property type="project" value="UniProtKB-SubCell"/>
</dbReference>
<evidence type="ECO:0000256" key="9">
    <source>
        <dbReference type="HAMAP-Rule" id="MF_00601"/>
    </source>
</evidence>
<accession>A0AAP9JJ49</accession>
<feature type="binding site" evidence="9">
    <location>
        <position position="156"/>
    </location>
    <ligand>
        <name>adenosylcob(III)alamin</name>
        <dbReference type="ChEBI" id="CHEBI:18408"/>
    </ligand>
</feature>
<comment type="catalytic activity">
    <reaction evidence="9">
        <text>ethanolamine = acetaldehyde + NH4(+)</text>
        <dbReference type="Rhea" id="RHEA:15313"/>
        <dbReference type="ChEBI" id="CHEBI:15343"/>
        <dbReference type="ChEBI" id="CHEBI:28938"/>
        <dbReference type="ChEBI" id="CHEBI:57603"/>
        <dbReference type="EC" id="4.3.1.7"/>
    </reaction>
</comment>
<dbReference type="EC" id="4.3.1.7" evidence="9"/>
<dbReference type="Pfam" id="PF05985">
    <property type="entry name" value="EutC"/>
    <property type="match status" value="1"/>
</dbReference>
<feature type="transmembrane region" description="Helical" evidence="10">
    <location>
        <begin position="396"/>
        <end position="420"/>
    </location>
</feature>
<dbReference type="Pfam" id="PF13520">
    <property type="entry name" value="AA_permease_2"/>
    <property type="match status" value="1"/>
</dbReference>
<proteinExistence type="inferred from homology"/>
<comment type="similarity">
    <text evidence="9">Belongs to the EutC family.</text>
</comment>
<feature type="binding site" evidence="9">
    <location>
        <position position="177"/>
    </location>
    <ligand>
        <name>adenosylcob(III)alamin</name>
        <dbReference type="ChEBI" id="CHEBI:18408"/>
    </ligand>
</feature>
<dbReference type="HAMAP" id="MF_00601">
    <property type="entry name" value="EutC"/>
    <property type="match status" value="1"/>
</dbReference>
<evidence type="ECO:0000256" key="7">
    <source>
        <dbReference type="ARBA" id="ARBA00023285"/>
    </source>
</evidence>
<dbReference type="Gene3D" id="3.40.50.11240">
    <property type="entry name" value="Ethanolamine ammonia-lyase light chain (EutC)"/>
    <property type="match status" value="1"/>
</dbReference>
<keyword evidence="2 9" id="KW-0846">Cobalamin</keyword>
<dbReference type="GO" id="GO:0006520">
    <property type="term" value="P:amino acid metabolic process"/>
    <property type="evidence" value="ECO:0007669"/>
    <property type="project" value="InterPro"/>
</dbReference>
<evidence type="ECO:0000256" key="6">
    <source>
        <dbReference type="ARBA" id="ARBA00023239"/>
    </source>
</evidence>
<feature type="transmembrane region" description="Helical" evidence="10">
    <location>
        <begin position="440"/>
        <end position="459"/>
    </location>
</feature>
<dbReference type="KEGG" id="gti:FXF46_13225"/>
<reference evidence="11 12" key="1">
    <citation type="submission" date="2019-08" db="EMBL/GenBank/DDBJ databases">
        <title>Gluconobacter frateurii HD924 genome.</title>
        <authorList>
            <person name="Liu Y."/>
            <person name="Zhang P."/>
        </authorList>
    </citation>
    <scope>NUCLEOTIDE SEQUENCE [LARGE SCALE GENOMIC DNA]</scope>
    <source>
        <strain evidence="11 12">HD924</strain>
    </source>
</reference>
<gene>
    <name evidence="9" type="primary">eutC</name>
    <name evidence="11" type="ORF">FXF46_13225</name>
</gene>
<sequence length="493" mass="53388">MTDDHIIPKPLRTPDPWQELRHLTRARIGLGRTGNALKTDDVLDFQASHAQARDAVHTPLNIEALTGSLGNEPYYCVQSRAPDRSTYLRRPDLGRRLDPEAASLLPKGDWDVVFVAGDGLSSFATQQSALPLFRVMQAQLFDWNVAPLVIATQARVALGDEIAVMLGARMVVMMIGERPGLSVADSMGVYLTYAPYVGCPDSSRNCLSNIHPHGMIVPAAAVKLSWLMREAMGGIFAAIPFAIWFFLAIEGVAMAAEEASNPRRSIPIAYVAGVLTLVILAFGVMVFAGGAGDWHALANLNDPLPQAMKHVVGAHSGWLHMLVWLGLFGLVASLHGIIMGYARQIFAMARAGFLPAVLGKIHPRFHTPHTATIAGGVIGIAAIFSDDVLSVHGQSLTATLVTMSVFGSLTMYILSMVSLFRLRRTEPSLPRTYRAPFYPVLPGIALTGAVILLAAVTYYNPEVCAIYIAFMAALSVFFMRKYQAAQARIPSEV</sequence>
<dbReference type="GO" id="GO:0008851">
    <property type="term" value="F:ethanolamine ammonia-lyase activity"/>
    <property type="evidence" value="ECO:0007669"/>
    <property type="project" value="UniProtKB-UniRule"/>
</dbReference>
<protein>
    <recommendedName>
        <fullName evidence="9">Ethanolamine ammonia-lyase small subunit</fullName>
        <shortName evidence="9">EAL small subunit</shortName>
        <ecNumber evidence="9">4.3.1.7</ecNumber>
    </recommendedName>
</protein>
<dbReference type="InterPro" id="IPR002293">
    <property type="entry name" value="AA/rel_permease1"/>
</dbReference>
<dbReference type="GO" id="GO:0031471">
    <property type="term" value="C:ethanolamine degradation polyhedral organelle"/>
    <property type="evidence" value="ECO:0007669"/>
    <property type="project" value="UniProtKB-UniRule"/>
</dbReference>
<dbReference type="GO" id="GO:0022857">
    <property type="term" value="F:transmembrane transporter activity"/>
    <property type="evidence" value="ECO:0007669"/>
    <property type="project" value="InterPro"/>
</dbReference>
<feature type="transmembrane region" description="Helical" evidence="10">
    <location>
        <begin position="268"/>
        <end position="291"/>
    </location>
</feature>
<feature type="transmembrane region" description="Helical" evidence="10">
    <location>
        <begin position="318"/>
        <end position="342"/>
    </location>
</feature>
<evidence type="ECO:0000256" key="5">
    <source>
        <dbReference type="ARBA" id="ARBA00023136"/>
    </source>
</evidence>
<dbReference type="InterPro" id="IPR009246">
    <property type="entry name" value="EutC"/>
</dbReference>
<dbReference type="PANTHER" id="PTHR39330">
    <property type="entry name" value="ETHANOLAMINE AMMONIA-LYASE LIGHT CHAIN"/>
    <property type="match status" value="1"/>
</dbReference>
<evidence type="ECO:0000256" key="10">
    <source>
        <dbReference type="SAM" id="Phobius"/>
    </source>
</evidence>
<feature type="transmembrane region" description="Helical" evidence="10">
    <location>
        <begin position="465"/>
        <end position="482"/>
    </location>
</feature>
<feature type="binding site" evidence="9">
    <location>
        <position position="206"/>
    </location>
    <ligand>
        <name>adenosylcob(III)alamin</name>
        <dbReference type="ChEBI" id="CHEBI:18408"/>
    </ligand>
</feature>
<comment type="function">
    <text evidence="9">Catalyzes the deamination of various vicinal amino-alcohols to oxo compounds. Allows this organism to utilize ethanolamine as the sole source of nitrogen and carbon in the presence of external vitamin B12.</text>
</comment>
<dbReference type="Proteomes" id="UP000323560">
    <property type="component" value="Chromosome"/>
</dbReference>
<evidence type="ECO:0000313" key="11">
    <source>
        <dbReference type="EMBL" id="QEH97099.1"/>
    </source>
</evidence>
<keyword evidence="6 9" id="KW-0456">Lyase</keyword>
<feature type="transmembrane region" description="Helical" evidence="10">
    <location>
        <begin position="231"/>
        <end position="256"/>
    </location>
</feature>
<dbReference type="Gene3D" id="1.10.30.40">
    <property type="entry name" value="Ethanolamine ammonia-lyase light chain (EutC), N-terminal domain"/>
    <property type="match status" value="1"/>
</dbReference>
<evidence type="ECO:0000313" key="12">
    <source>
        <dbReference type="Proteomes" id="UP000323560"/>
    </source>
</evidence>
<keyword evidence="5 10" id="KW-0472">Membrane</keyword>
<dbReference type="EMBL" id="CP043043">
    <property type="protein sequence ID" value="QEH97099.1"/>
    <property type="molecule type" value="Genomic_DNA"/>
</dbReference>
<keyword evidence="3 10" id="KW-0812">Transmembrane</keyword>
<name>A0AAP9JJ49_GLUTH</name>
<dbReference type="GO" id="GO:0031419">
    <property type="term" value="F:cobalamin binding"/>
    <property type="evidence" value="ECO:0007669"/>
    <property type="project" value="UniProtKB-UniRule"/>
</dbReference>
<dbReference type="InterPro" id="IPR042251">
    <property type="entry name" value="EutC_C"/>
</dbReference>
<evidence type="ECO:0000256" key="1">
    <source>
        <dbReference type="ARBA" id="ARBA00004141"/>
    </source>
</evidence>
<dbReference type="NCBIfam" id="NF003971">
    <property type="entry name" value="PRK05465.1"/>
    <property type="match status" value="1"/>
</dbReference>
<keyword evidence="4 10" id="KW-1133">Transmembrane helix</keyword>
<keyword evidence="7 9" id="KW-0170">Cobalt</keyword>